<organism evidence="1 2">
    <name type="scientific">Devosia riboflavina</name>
    <dbReference type="NCBI Taxonomy" id="46914"/>
    <lineage>
        <taxon>Bacteria</taxon>
        <taxon>Pseudomonadati</taxon>
        <taxon>Pseudomonadota</taxon>
        <taxon>Alphaproteobacteria</taxon>
        <taxon>Hyphomicrobiales</taxon>
        <taxon>Devosiaceae</taxon>
        <taxon>Devosia</taxon>
    </lineage>
</organism>
<evidence type="ECO:0000313" key="2">
    <source>
        <dbReference type="Proteomes" id="UP000028981"/>
    </source>
</evidence>
<dbReference type="RefSeq" id="WP_035086607.1">
    <property type="nucleotide sequence ID" value="NZ_JQGC01000027.1"/>
</dbReference>
<dbReference type="STRING" id="46914.JP75_21605"/>
<accession>A0A087LXL1</accession>
<proteinExistence type="predicted"/>
<dbReference type="AlphaFoldDB" id="A0A087LXL1"/>
<dbReference type="OrthoDB" id="7950400at2"/>
<sequence length="114" mass="12476">MQRITNISATARAAEILDRHLVLFTPRTIGDAFALTFVSSFVEPDGTTVVGFRPGYSADSVSPHGLNAMWALAQPEGAPEFLFMPKFEWRDDELYLVDVASEAFGLLSIGPVSR</sequence>
<dbReference type="EMBL" id="JQGC01000027">
    <property type="protein sequence ID" value="KFL29364.1"/>
    <property type="molecule type" value="Genomic_DNA"/>
</dbReference>
<gene>
    <name evidence="1" type="ORF">JP75_21605</name>
</gene>
<comment type="caution">
    <text evidence="1">The sequence shown here is derived from an EMBL/GenBank/DDBJ whole genome shotgun (WGS) entry which is preliminary data.</text>
</comment>
<evidence type="ECO:0000313" key="1">
    <source>
        <dbReference type="EMBL" id="KFL29364.1"/>
    </source>
</evidence>
<reference evidence="1 2" key="1">
    <citation type="submission" date="2014-08" db="EMBL/GenBank/DDBJ databases">
        <authorList>
            <person name="Hassan Y.I."/>
            <person name="Lepp D."/>
            <person name="Zhou T."/>
        </authorList>
    </citation>
    <scope>NUCLEOTIDE SEQUENCE [LARGE SCALE GENOMIC DNA]</scope>
    <source>
        <strain evidence="1 2">IFO13584</strain>
    </source>
</reference>
<protein>
    <submittedName>
        <fullName evidence="1">Uncharacterized protein</fullName>
    </submittedName>
</protein>
<name>A0A087LXL1_9HYPH</name>
<dbReference type="Proteomes" id="UP000028981">
    <property type="component" value="Unassembled WGS sequence"/>
</dbReference>
<keyword evidence="2" id="KW-1185">Reference proteome</keyword>